<reference evidence="3" key="2">
    <citation type="submission" date="2015-07" db="EMBL/GenBank/DDBJ databases">
        <authorList>
            <person name="Noorani M."/>
        </authorList>
    </citation>
    <scope>NUCLEOTIDE SEQUENCE</scope>
    <source>
        <strain evidence="3">Yugu1</strain>
    </source>
</reference>
<feature type="signal peptide" evidence="2">
    <location>
        <begin position="1"/>
        <end position="27"/>
    </location>
</feature>
<organism evidence="3">
    <name type="scientific">Setaria italica</name>
    <name type="common">Foxtail millet</name>
    <name type="synonym">Panicum italicum</name>
    <dbReference type="NCBI Taxonomy" id="4555"/>
    <lineage>
        <taxon>Eukaryota</taxon>
        <taxon>Viridiplantae</taxon>
        <taxon>Streptophyta</taxon>
        <taxon>Embryophyta</taxon>
        <taxon>Tracheophyta</taxon>
        <taxon>Spermatophyta</taxon>
        <taxon>Magnoliopsida</taxon>
        <taxon>Liliopsida</taxon>
        <taxon>Poales</taxon>
        <taxon>Poaceae</taxon>
        <taxon>PACMAD clade</taxon>
        <taxon>Panicoideae</taxon>
        <taxon>Panicodae</taxon>
        <taxon>Paniceae</taxon>
        <taxon>Cenchrinae</taxon>
        <taxon>Setaria</taxon>
    </lineage>
</organism>
<evidence type="ECO:0000313" key="5">
    <source>
        <dbReference type="Proteomes" id="UP000004995"/>
    </source>
</evidence>
<keyword evidence="5" id="KW-1185">Reference proteome</keyword>
<dbReference type="EMBL" id="AGNK02001268">
    <property type="status" value="NOT_ANNOTATED_CDS"/>
    <property type="molecule type" value="Genomic_DNA"/>
</dbReference>
<dbReference type="Proteomes" id="UP000004995">
    <property type="component" value="Unassembled WGS sequence"/>
</dbReference>
<gene>
    <name evidence="3" type="ORF">SETIT_2G329500v2</name>
</gene>
<feature type="chain" id="PRO_5010128446" evidence="2">
    <location>
        <begin position="28"/>
        <end position="134"/>
    </location>
</feature>
<accession>K3ZY02</accession>
<feature type="compositionally biased region" description="Basic and acidic residues" evidence="1">
    <location>
        <begin position="114"/>
        <end position="123"/>
    </location>
</feature>
<dbReference type="EnsemblPlants" id="KQL25966">
    <property type="protein sequence ID" value="KQL25966"/>
    <property type="gene ID" value="SETIT_031484mg"/>
</dbReference>
<dbReference type="AlphaFoldDB" id="K3ZY02"/>
<dbReference type="HOGENOM" id="CLU_2089005_0_0_1"/>
<name>K3ZY02_SETIT</name>
<proteinExistence type="predicted"/>
<evidence type="ECO:0000256" key="1">
    <source>
        <dbReference type="SAM" id="MobiDB-lite"/>
    </source>
</evidence>
<keyword evidence="2" id="KW-0732">Signal</keyword>
<evidence type="ECO:0000313" key="3">
    <source>
        <dbReference type="EMBL" id="RCV13210.1"/>
    </source>
</evidence>
<protein>
    <submittedName>
        <fullName evidence="3 4">Uncharacterized protein</fullName>
    </submittedName>
</protein>
<evidence type="ECO:0000313" key="4">
    <source>
        <dbReference type="EnsemblPlants" id="KQL25966"/>
    </source>
</evidence>
<feature type="region of interest" description="Disordered" evidence="1">
    <location>
        <begin position="114"/>
        <end position="134"/>
    </location>
</feature>
<reference evidence="4" key="3">
    <citation type="submission" date="2018-08" db="UniProtKB">
        <authorList>
            <consortium name="EnsemblPlants"/>
        </authorList>
    </citation>
    <scope>IDENTIFICATION</scope>
    <source>
        <strain evidence="4">Yugu1</strain>
    </source>
</reference>
<reference evidence="3 5" key="1">
    <citation type="journal article" date="2012" name="Nat. Biotechnol.">
        <title>Reference genome sequence of the model plant Setaria.</title>
        <authorList>
            <person name="Bennetzen J.L."/>
            <person name="Schmutz J."/>
            <person name="Wang H."/>
            <person name="Percifield R."/>
            <person name="Hawkins J."/>
            <person name="Pontaroli A.C."/>
            <person name="Estep M."/>
            <person name="Feng L."/>
            <person name="Vaughn J.N."/>
            <person name="Grimwood J."/>
            <person name="Jenkins J."/>
            <person name="Barry K."/>
            <person name="Lindquist E."/>
            <person name="Hellsten U."/>
            <person name="Deshpande S."/>
            <person name="Wang X."/>
            <person name="Wu X."/>
            <person name="Mitros T."/>
            <person name="Triplett J."/>
            <person name="Yang X."/>
            <person name="Ye C.Y."/>
            <person name="Mauro-Herrera M."/>
            <person name="Wang L."/>
            <person name="Li P."/>
            <person name="Sharma M."/>
            <person name="Sharma R."/>
            <person name="Ronald P.C."/>
            <person name="Panaud O."/>
            <person name="Kellogg E.A."/>
            <person name="Brutnell T.P."/>
            <person name="Doust A.N."/>
            <person name="Tuskan G.A."/>
            <person name="Rokhsar D."/>
            <person name="Devos K.M."/>
        </authorList>
    </citation>
    <scope>NUCLEOTIDE SEQUENCE [LARGE SCALE GENOMIC DNA]</scope>
    <source>
        <strain evidence="5">cv. Yugu1</strain>
        <strain evidence="3">Yugu1</strain>
    </source>
</reference>
<sequence>MAPANAKPWKQQALILMAALLLGAASGAPGGPDPLGACSAGLEQLRSSDRSCFGTVLFGATSEEDVRKCCGRLGGVISESSGNCACGLVKAFAQRNIDVARVCELDMTKEKCQPKEDADKAKADAGSSVSFPAN</sequence>
<evidence type="ECO:0000256" key="2">
    <source>
        <dbReference type="SAM" id="SignalP"/>
    </source>
</evidence>
<dbReference type="Gramene" id="KQL25966">
    <property type="protein sequence ID" value="KQL25966"/>
    <property type="gene ID" value="SETIT_031484mg"/>
</dbReference>
<dbReference type="EMBL" id="CM003529">
    <property type="protein sequence ID" value="RCV13210.1"/>
    <property type="molecule type" value="Genomic_DNA"/>
</dbReference>